<accession>A0A1D2N1H4</accession>
<dbReference type="InterPro" id="IPR036273">
    <property type="entry name" value="CRAL/TRIO_N_dom_sf"/>
</dbReference>
<evidence type="ECO:0000313" key="2">
    <source>
        <dbReference type="EMBL" id="ODM99129.1"/>
    </source>
</evidence>
<feature type="domain" description="CRAL-TRIO" evidence="1">
    <location>
        <begin position="69"/>
        <end position="232"/>
    </location>
</feature>
<dbReference type="InterPro" id="IPR036865">
    <property type="entry name" value="CRAL-TRIO_dom_sf"/>
</dbReference>
<dbReference type="Proteomes" id="UP000094527">
    <property type="component" value="Unassembled WGS sequence"/>
</dbReference>
<reference evidence="2 3" key="1">
    <citation type="journal article" date="2016" name="Genome Biol. Evol.">
        <title>Gene Family Evolution Reflects Adaptation to Soil Environmental Stressors in the Genome of the Collembolan Orchesella cincta.</title>
        <authorList>
            <person name="Faddeeva-Vakhrusheva A."/>
            <person name="Derks M.F."/>
            <person name="Anvar S.Y."/>
            <person name="Agamennone V."/>
            <person name="Suring W."/>
            <person name="Smit S."/>
            <person name="van Straalen N.M."/>
            <person name="Roelofs D."/>
        </authorList>
    </citation>
    <scope>NUCLEOTIDE SEQUENCE [LARGE SCALE GENOMIC DNA]</scope>
    <source>
        <tissue evidence="2">Mixed pool</tissue>
    </source>
</reference>
<dbReference type="PANTHER" id="PTHR23324">
    <property type="entry name" value="SEC14 RELATED PROTEIN"/>
    <property type="match status" value="1"/>
</dbReference>
<dbReference type="SMART" id="SM00516">
    <property type="entry name" value="SEC14"/>
    <property type="match status" value="1"/>
</dbReference>
<keyword evidence="3" id="KW-1185">Reference proteome</keyword>
<dbReference type="AlphaFoldDB" id="A0A1D2N1H4"/>
<dbReference type="SMART" id="SM01100">
    <property type="entry name" value="CRAL_TRIO_N"/>
    <property type="match status" value="1"/>
</dbReference>
<protein>
    <submittedName>
        <fullName evidence="2">SEC14-like protein 2</fullName>
    </submittedName>
</protein>
<dbReference type="EMBL" id="LJIJ01000298">
    <property type="protein sequence ID" value="ODM99129.1"/>
    <property type="molecule type" value="Genomic_DNA"/>
</dbReference>
<dbReference type="InterPro" id="IPR001251">
    <property type="entry name" value="CRAL-TRIO_dom"/>
</dbReference>
<dbReference type="CDD" id="cd00170">
    <property type="entry name" value="SEC14"/>
    <property type="match status" value="1"/>
</dbReference>
<organism evidence="2 3">
    <name type="scientific">Orchesella cincta</name>
    <name type="common">Springtail</name>
    <name type="synonym">Podura cincta</name>
    <dbReference type="NCBI Taxonomy" id="48709"/>
    <lineage>
        <taxon>Eukaryota</taxon>
        <taxon>Metazoa</taxon>
        <taxon>Ecdysozoa</taxon>
        <taxon>Arthropoda</taxon>
        <taxon>Hexapoda</taxon>
        <taxon>Collembola</taxon>
        <taxon>Entomobryomorpha</taxon>
        <taxon>Entomobryoidea</taxon>
        <taxon>Orchesellidae</taxon>
        <taxon>Orchesellinae</taxon>
        <taxon>Orchesella</taxon>
    </lineage>
</organism>
<evidence type="ECO:0000313" key="3">
    <source>
        <dbReference type="Proteomes" id="UP000094527"/>
    </source>
</evidence>
<dbReference type="SUPFAM" id="SSF46938">
    <property type="entry name" value="CRAL/TRIO N-terminal domain"/>
    <property type="match status" value="1"/>
</dbReference>
<dbReference type="STRING" id="48709.A0A1D2N1H4"/>
<dbReference type="InterPro" id="IPR051064">
    <property type="entry name" value="SEC14/CRAL-TRIO_domain"/>
</dbReference>
<gene>
    <name evidence="2" type="ORF">Ocin01_07563</name>
</gene>
<dbReference type="InterPro" id="IPR011074">
    <property type="entry name" value="CRAL/TRIO_N_dom"/>
</dbReference>
<evidence type="ECO:0000259" key="1">
    <source>
        <dbReference type="PROSITE" id="PS50191"/>
    </source>
</evidence>
<dbReference type="SUPFAM" id="SSF52087">
    <property type="entry name" value="CRAL/TRIO domain"/>
    <property type="match status" value="1"/>
</dbReference>
<proteinExistence type="predicted"/>
<dbReference type="Pfam" id="PF03765">
    <property type="entry name" value="CRAL_TRIO_N"/>
    <property type="match status" value="1"/>
</dbReference>
<dbReference type="Gene3D" id="3.40.525.10">
    <property type="entry name" value="CRAL-TRIO lipid binding domain"/>
    <property type="match status" value="1"/>
</dbReference>
<dbReference type="PROSITE" id="PS50191">
    <property type="entry name" value="CRAL_TRIO"/>
    <property type="match status" value="1"/>
</dbReference>
<name>A0A1D2N1H4_ORCCI</name>
<dbReference type="PANTHER" id="PTHR23324:SF83">
    <property type="entry name" value="SEC14-LIKE PROTEIN 2"/>
    <property type="match status" value="1"/>
</dbReference>
<dbReference type="OMA" id="WRVEYGV"/>
<dbReference type="OrthoDB" id="75724at2759"/>
<dbReference type="Pfam" id="PF00650">
    <property type="entry name" value="CRAL_TRIO"/>
    <property type="match status" value="1"/>
</dbReference>
<sequence>MKLKVESDKEQETLNKFREVTADLKVDDETLLRFMRAREWDLNRAEDMLRKSIKWREDNNVSSYLSYEPPEYLKEDFVFEMLPTDNEGRPVIYVPLGRWNARQWVEKGFKEDCLKFRFYIFELVAERTRDVNASSITLILDLAELTYYKCASLETMQLLYYGLKDLEANYPEILKTCYIINAPWLFPTAYNFFKPIFSQRTLNKFKIFDSDRNNWHAKLMDVMTDESLPKVLREVPTQM</sequence>
<comment type="caution">
    <text evidence="2">The sequence shown here is derived from an EMBL/GenBank/DDBJ whole genome shotgun (WGS) entry which is preliminary data.</text>
</comment>
<dbReference type="GO" id="GO:0005737">
    <property type="term" value="C:cytoplasm"/>
    <property type="evidence" value="ECO:0007669"/>
    <property type="project" value="TreeGrafter"/>
</dbReference>